<evidence type="ECO:0000313" key="1">
    <source>
        <dbReference type="EMBL" id="SCG79294.1"/>
    </source>
</evidence>
<proteinExistence type="predicted"/>
<dbReference type="AlphaFoldDB" id="A0A1C5K991"/>
<accession>A0A1C5K991</accession>
<sequence length="57" mass="6348">MTGEADRFWAAVEDRCPRLLPERDAPLLHASLLRLLEGGDDRAGRLALLRALGCAYR</sequence>
<reference evidence="2" key="1">
    <citation type="submission" date="2016-06" db="EMBL/GenBank/DDBJ databases">
        <authorList>
            <person name="Varghese N."/>
            <person name="Submissions Spin"/>
        </authorList>
    </citation>
    <scope>NUCLEOTIDE SEQUENCE [LARGE SCALE GENOMIC DNA]</scope>
    <source>
        <strain evidence="2">DSM 45647</strain>
    </source>
</reference>
<gene>
    <name evidence="1" type="ORF">GA0070213_12547</name>
</gene>
<organism evidence="1 2">
    <name type="scientific">Micromonospora humi</name>
    <dbReference type="NCBI Taxonomy" id="745366"/>
    <lineage>
        <taxon>Bacteria</taxon>
        <taxon>Bacillati</taxon>
        <taxon>Actinomycetota</taxon>
        <taxon>Actinomycetes</taxon>
        <taxon>Micromonosporales</taxon>
        <taxon>Micromonosporaceae</taxon>
        <taxon>Micromonospora</taxon>
    </lineage>
</organism>
<evidence type="ECO:0000313" key="2">
    <source>
        <dbReference type="Proteomes" id="UP000199360"/>
    </source>
</evidence>
<keyword evidence="2" id="KW-1185">Reference proteome</keyword>
<name>A0A1C5K991_9ACTN</name>
<dbReference type="EMBL" id="FMDM01000025">
    <property type="protein sequence ID" value="SCG79294.1"/>
    <property type="molecule type" value="Genomic_DNA"/>
</dbReference>
<feature type="non-terminal residue" evidence="1">
    <location>
        <position position="57"/>
    </location>
</feature>
<protein>
    <submittedName>
        <fullName evidence="1">Uncharacterized protein</fullName>
    </submittedName>
</protein>
<dbReference type="STRING" id="745366.GA0070213_12547"/>
<dbReference type="Proteomes" id="UP000199360">
    <property type="component" value="Unassembled WGS sequence"/>
</dbReference>